<keyword evidence="8" id="KW-1185">Reference proteome</keyword>
<dbReference type="GO" id="GO:0003677">
    <property type="term" value="F:DNA binding"/>
    <property type="evidence" value="ECO:0007669"/>
    <property type="project" value="UniProtKB-KW"/>
</dbReference>
<dbReference type="SUPFAM" id="SSF55174">
    <property type="entry name" value="Alpha-L RNA-binding motif"/>
    <property type="match status" value="1"/>
</dbReference>
<dbReference type="Pfam" id="PF01479">
    <property type="entry name" value="S4"/>
    <property type="match status" value="1"/>
</dbReference>
<dbReference type="InterPro" id="IPR002942">
    <property type="entry name" value="S4_RNA-bd"/>
</dbReference>
<keyword evidence="3" id="KW-0238">DNA-binding</keyword>
<dbReference type="GO" id="GO:0043023">
    <property type="term" value="F:ribosomal large subunit binding"/>
    <property type="evidence" value="ECO:0007669"/>
    <property type="project" value="InterPro"/>
</dbReference>
<proteinExistence type="inferred from homology"/>
<dbReference type="InterPro" id="IPR036986">
    <property type="entry name" value="S4_RNA-bd_sf"/>
</dbReference>
<reference evidence="7 8" key="1">
    <citation type="submission" date="2018-03" db="EMBL/GenBank/DDBJ databases">
        <title>Draft Genome Sequences of the Obligatory Marine Myxobacteria Enhygromyxa salina SWB005.</title>
        <authorList>
            <person name="Poehlein A."/>
            <person name="Moghaddam J.A."/>
            <person name="Harms H."/>
            <person name="Alanjari M."/>
            <person name="Koenig G.M."/>
            <person name="Daniel R."/>
            <person name="Schaeberle T.F."/>
        </authorList>
    </citation>
    <scope>NUCLEOTIDE SEQUENCE [LARGE SCALE GENOMIC DNA]</scope>
    <source>
        <strain evidence="7 8">SWB005</strain>
    </source>
</reference>
<dbReference type="PIRSF" id="PIRSF016821">
    <property type="entry name" value="HSP15"/>
    <property type="match status" value="1"/>
</dbReference>
<dbReference type="CDD" id="cd00165">
    <property type="entry name" value="S4"/>
    <property type="match status" value="1"/>
</dbReference>
<dbReference type="Proteomes" id="UP000237968">
    <property type="component" value="Unassembled WGS sequence"/>
</dbReference>
<comment type="similarity">
    <text evidence="1">Belongs to the HSP15 family.</text>
</comment>
<evidence type="ECO:0000256" key="4">
    <source>
        <dbReference type="PROSITE-ProRule" id="PRU00182"/>
    </source>
</evidence>
<evidence type="ECO:0000313" key="7">
    <source>
        <dbReference type="EMBL" id="PRQ04492.1"/>
    </source>
</evidence>
<dbReference type="GO" id="GO:0003727">
    <property type="term" value="F:single-stranded RNA binding"/>
    <property type="evidence" value="ECO:0007669"/>
    <property type="project" value="InterPro"/>
</dbReference>
<name>A0A2S9YHI2_9BACT</name>
<dbReference type="EMBL" id="PVNK01000037">
    <property type="protein sequence ID" value="PRQ04492.1"/>
    <property type="molecule type" value="Genomic_DNA"/>
</dbReference>
<dbReference type="Gene3D" id="3.10.290.10">
    <property type="entry name" value="RNA-binding S4 domain"/>
    <property type="match status" value="1"/>
</dbReference>
<evidence type="ECO:0000256" key="2">
    <source>
        <dbReference type="ARBA" id="ARBA00022884"/>
    </source>
</evidence>
<evidence type="ECO:0000256" key="5">
    <source>
        <dbReference type="SAM" id="MobiDB-lite"/>
    </source>
</evidence>
<feature type="compositionally biased region" description="Basic and acidic residues" evidence="5">
    <location>
        <begin position="93"/>
        <end position="107"/>
    </location>
</feature>
<dbReference type="PROSITE" id="PS50889">
    <property type="entry name" value="S4"/>
    <property type="match status" value="1"/>
</dbReference>
<gene>
    <name evidence="7" type="primary">hslR</name>
    <name evidence="7" type="ORF">ENSA5_07230</name>
</gene>
<sequence length="124" mass="13637">MAEPLTTVRVDKWLWAARMFKTRSAASSACTAGHVKISGESVKASKAVKPGDHVDVLTPGGPRQLEIVALKDRRGPASVAQTLYVDHTPPPPPKEEQIHDAKRERGAGRPTKKQLRELQKLRGW</sequence>
<protein>
    <submittedName>
        <fullName evidence="7">Heat shock protein 15</fullName>
    </submittedName>
</protein>
<dbReference type="SMART" id="SM00363">
    <property type="entry name" value="S4"/>
    <property type="match status" value="1"/>
</dbReference>
<dbReference type="AlphaFoldDB" id="A0A2S9YHI2"/>
<evidence type="ECO:0000256" key="3">
    <source>
        <dbReference type="ARBA" id="ARBA00023125"/>
    </source>
</evidence>
<feature type="compositionally biased region" description="Basic and acidic residues" evidence="5">
    <location>
        <begin position="114"/>
        <end position="124"/>
    </location>
</feature>
<organism evidence="7 8">
    <name type="scientific">Enhygromyxa salina</name>
    <dbReference type="NCBI Taxonomy" id="215803"/>
    <lineage>
        <taxon>Bacteria</taxon>
        <taxon>Pseudomonadati</taxon>
        <taxon>Myxococcota</taxon>
        <taxon>Polyangia</taxon>
        <taxon>Nannocystales</taxon>
        <taxon>Nannocystaceae</taxon>
        <taxon>Enhygromyxa</taxon>
    </lineage>
</organism>
<dbReference type="GO" id="GO:0034605">
    <property type="term" value="P:cellular response to heat"/>
    <property type="evidence" value="ECO:0007669"/>
    <property type="project" value="InterPro"/>
</dbReference>
<feature type="region of interest" description="Disordered" evidence="5">
    <location>
        <begin position="83"/>
        <end position="124"/>
    </location>
</feature>
<accession>A0A2S9YHI2</accession>
<evidence type="ECO:0000313" key="8">
    <source>
        <dbReference type="Proteomes" id="UP000237968"/>
    </source>
</evidence>
<evidence type="ECO:0000256" key="1">
    <source>
        <dbReference type="ARBA" id="ARBA00008396"/>
    </source>
</evidence>
<feature type="domain" description="RNA-binding S4" evidence="6">
    <location>
        <begin position="8"/>
        <end position="66"/>
    </location>
</feature>
<evidence type="ECO:0000259" key="6">
    <source>
        <dbReference type="SMART" id="SM00363"/>
    </source>
</evidence>
<dbReference type="RefSeq" id="WP_106390172.1">
    <property type="nucleotide sequence ID" value="NZ_PVNK01000037.1"/>
</dbReference>
<dbReference type="OrthoDB" id="9797176at2"/>
<dbReference type="InterPro" id="IPR025708">
    <property type="entry name" value="HSP15"/>
</dbReference>
<comment type="caution">
    <text evidence="7">The sequence shown here is derived from an EMBL/GenBank/DDBJ whole genome shotgun (WGS) entry which is preliminary data.</text>
</comment>
<keyword evidence="7" id="KW-0346">Stress response</keyword>
<keyword evidence="2 4" id="KW-0694">RNA-binding</keyword>